<comment type="subcellular location">
    <subcellularLocation>
        <location evidence="1 7">Nucleus</location>
    </subcellularLocation>
</comment>
<gene>
    <name evidence="10" type="ORF">AMS68_000658</name>
</gene>
<dbReference type="InterPro" id="IPR012923">
    <property type="entry name" value="Csm3"/>
</dbReference>
<keyword evidence="5 7" id="KW-0539">Nucleus</keyword>
<protein>
    <recommendedName>
        <fullName evidence="7">Chromosome segregation in meiosis protein</fullName>
    </recommendedName>
</protein>
<keyword evidence="6 7" id="KW-0131">Cell cycle</keyword>
<organism evidence="10 11">
    <name type="scientific">Peltaster fructicola</name>
    <dbReference type="NCBI Taxonomy" id="286661"/>
    <lineage>
        <taxon>Eukaryota</taxon>
        <taxon>Fungi</taxon>
        <taxon>Dikarya</taxon>
        <taxon>Ascomycota</taxon>
        <taxon>Pezizomycotina</taxon>
        <taxon>Dothideomycetes</taxon>
        <taxon>Dothideomycetes incertae sedis</taxon>
        <taxon>Peltaster</taxon>
    </lineage>
</organism>
<evidence type="ECO:0000259" key="9">
    <source>
        <dbReference type="Pfam" id="PF07962"/>
    </source>
</evidence>
<feature type="compositionally biased region" description="Polar residues" evidence="8">
    <location>
        <begin position="274"/>
        <end position="285"/>
    </location>
</feature>
<evidence type="ECO:0000313" key="11">
    <source>
        <dbReference type="Proteomes" id="UP000503462"/>
    </source>
</evidence>
<evidence type="ECO:0000313" key="10">
    <source>
        <dbReference type="EMBL" id="QIW95140.1"/>
    </source>
</evidence>
<evidence type="ECO:0000256" key="3">
    <source>
        <dbReference type="ARBA" id="ARBA00022763"/>
    </source>
</evidence>
<evidence type="ECO:0000256" key="5">
    <source>
        <dbReference type="ARBA" id="ARBA00023242"/>
    </source>
</evidence>
<sequence>MVAAQLSSHQGPLDTNNYDDDVADFRRELELDELETVNNPNYYPEPARNIDEEIKITKKRKPVAKLDAERLLSESGIPELRRRATKRIKLRGKGNEFEDIGGLLQMYQMWLDDLYPKAKFRDGLAMIEKVGHTKRLNVMRRAWITSTRPGQAAKPDEDPEYNSADPEVEIDAEIFPKNSEAAPDADSAEVESEDDLDALLAQESATNKPRSTRTNAHPFGEDESDQDDLDALLEAEASAAADKQLKTADQQQQSDAQDKYADEEEAMHEMGIWQQANSMHDSCGC</sequence>
<dbReference type="GO" id="GO:0031297">
    <property type="term" value="P:replication fork processing"/>
    <property type="evidence" value="ECO:0007669"/>
    <property type="project" value="UniProtKB-UniRule"/>
</dbReference>
<dbReference type="EMBL" id="CP051139">
    <property type="protein sequence ID" value="QIW95140.1"/>
    <property type="molecule type" value="Genomic_DNA"/>
</dbReference>
<dbReference type="PANTHER" id="PTHR13220">
    <property type="entry name" value="TIMELESS INTERACTING-RELATED"/>
    <property type="match status" value="1"/>
</dbReference>
<dbReference type="InterPro" id="IPR040038">
    <property type="entry name" value="TIPIN/Csm3/Swi3"/>
</dbReference>
<feature type="region of interest" description="Disordered" evidence="8">
    <location>
        <begin position="174"/>
        <end position="285"/>
    </location>
</feature>
<dbReference type="GO" id="GO:0031298">
    <property type="term" value="C:replication fork protection complex"/>
    <property type="evidence" value="ECO:0007669"/>
    <property type="project" value="TreeGrafter"/>
</dbReference>
<comment type="function">
    <text evidence="7">Plays an important role in the control of DNA replication and the maintenance of replication fork stability.</text>
</comment>
<dbReference type="GO" id="GO:0043111">
    <property type="term" value="P:replication fork arrest"/>
    <property type="evidence" value="ECO:0007669"/>
    <property type="project" value="TreeGrafter"/>
</dbReference>
<comment type="similarity">
    <text evidence="2 7">Belongs to the CSM3 family.</text>
</comment>
<feature type="compositionally biased region" description="Acidic residues" evidence="8">
    <location>
        <begin position="221"/>
        <end position="233"/>
    </location>
</feature>
<dbReference type="PANTHER" id="PTHR13220:SF11">
    <property type="entry name" value="TIMELESS-INTERACTING PROTEIN"/>
    <property type="match status" value="1"/>
</dbReference>
<evidence type="ECO:0000256" key="1">
    <source>
        <dbReference type="ARBA" id="ARBA00004123"/>
    </source>
</evidence>
<dbReference type="GO" id="GO:0000076">
    <property type="term" value="P:DNA replication checkpoint signaling"/>
    <property type="evidence" value="ECO:0007669"/>
    <property type="project" value="UniProtKB-UniRule"/>
</dbReference>
<dbReference type="OrthoDB" id="437078at2759"/>
<evidence type="ECO:0000256" key="2">
    <source>
        <dbReference type="ARBA" id="ARBA00006075"/>
    </source>
</evidence>
<accession>A0A6H0XKI1</accession>
<proteinExistence type="inferred from homology"/>
<dbReference type="GO" id="GO:0006974">
    <property type="term" value="P:DNA damage response"/>
    <property type="evidence" value="ECO:0007669"/>
    <property type="project" value="UniProtKB-KW"/>
</dbReference>
<evidence type="ECO:0000256" key="7">
    <source>
        <dbReference type="RuleBase" id="RU366049"/>
    </source>
</evidence>
<feature type="compositionally biased region" description="Acidic residues" evidence="8">
    <location>
        <begin position="186"/>
        <end position="197"/>
    </location>
</feature>
<feature type="compositionally biased region" description="Low complexity" evidence="8">
    <location>
        <begin position="234"/>
        <end position="255"/>
    </location>
</feature>
<feature type="domain" description="Chromosome segregation in meiosis protein 3" evidence="9">
    <location>
        <begin position="65"/>
        <end position="146"/>
    </location>
</feature>
<keyword evidence="11" id="KW-1185">Reference proteome</keyword>
<reference evidence="10 11" key="1">
    <citation type="journal article" date="2016" name="Sci. Rep.">
        <title>Peltaster fructicola genome reveals evolution from an invasive phytopathogen to an ectophytic parasite.</title>
        <authorList>
            <person name="Xu C."/>
            <person name="Chen H."/>
            <person name="Gleason M.L."/>
            <person name="Xu J.R."/>
            <person name="Liu H."/>
            <person name="Zhang R."/>
            <person name="Sun G."/>
        </authorList>
    </citation>
    <scope>NUCLEOTIDE SEQUENCE [LARGE SCALE GENOMIC DNA]</scope>
    <source>
        <strain evidence="10 11">LNHT1506</strain>
    </source>
</reference>
<evidence type="ECO:0000256" key="6">
    <source>
        <dbReference type="ARBA" id="ARBA00023306"/>
    </source>
</evidence>
<feature type="compositionally biased region" description="Polar residues" evidence="8">
    <location>
        <begin position="206"/>
        <end position="215"/>
    </location>
</feature>
<dbReference type="Proteomes" id="UP000503462">
    <property type="component" value="Chromosome 1"/>
</dbReference>
<evidence type="ECO:0000256" key="8">
    <source>
        <dbReference type="SAM" id="MobiDB-lite"/>
    </source>
</evidence>
<evidence type="ECO:0000256" key="4">
    <source>
        <dbReference type="ARBA" id="ARBA00022880"/>
    </source>
</evidence>
<keyword evidence="4" id="KW-0236">DNA replication inhibitor</keyword>
<keyword evidence="3 7" id="KW-0227">DNA damage</keyword>
<dbReference type="GO" id="GO:0003677">
    <property type="term" value="F:DNA binding"/>
    <property type="evidence" value="ECO:0007669"/>
    <property type="project" value="TreeGrafter"/>
</dbReference>
<dbReference type="AlphaFoldDB" id="A0A6H0XKI1"/>
<name>A0A6H0XKI1_9PEZI</name>
<dbReference type="Pfam" id="PF07962">
    <property type="entry name" value="Swi3"/>
    <property type="match status" value="1"/>
</dbReference>